<evidence type="ECO:0000313" key="3">
    <source>
        <dbReference type="Proteomes" id="UP000031512"/>
    </source>
</evidence>
<dbReference type="GeneID" id="15805597"/>
<accession>L0B1A8</accession>
<evidence type="ECO:0000313" key="2">
    <source>
        <dbReference type="EMBL" id="AFZ80884.1"/>
    </source>
</evidence>
<proteinExistence type="predicted"/>
<evidence type="ECO:0000256" key="1">
    <source>
        <dbReference type="SAM" id="SignalP"/>
    </source>
</evidence>
<organism evidence="2 3">
    <name type="scientific">Theileria equi strain WA</name>
    <dbReference type="NCBI Taxonomy" id="1537102"/>
    <lineage>
        <taxon>Eukaryota</taxon>
        <taxon>Sar</taxon>
        <taxon>Alveolata</taxon>
        <taxon>Apicomplexa</taxon>
        <taxon>Aconoidasida</taxon>
        <taxon>Piroplasmida</taxon>
        <taxon>Theileriidae</taxon>
        <taxon>Theileria</taxon>
    </lineage>
</organism>
<feature type="chain" id="PRO_5003939632" description="Signal peptide containing protein" evidence="1">
    <location>
        <begin position="21"/>
        <end position="285"/>
    </location>
</feature>
<reference evidence="2 3" key="1">
    <citation type="journal article" date="2012" name="BMC Genomics">
        <title>Comparative genomic analysis and phylogenetic position of Theileria equi.</title>
        <authorList>
            <person name="Kappmeyer L.S."/>
            <person name="Thiagarajan M."/>
            <person name="Herndon D.R."/>
            <person name="Ramsay J.D."/>
            <person name="Caler E."/>
            <person name="Djikeng A."/>
            <person name="Gillespie J.J."/>
            <person name="Lau A.O."/>
            <person name="Roalson E.H."/>
            <person name="Silva J.C."/>
            <person name="Silva M.G."/>
            <person name="Suarez C.E."/>
            <person name="Ueti M.W."/>
            <person name="Nene V.M."/>
            <person name="Mealey R.H."/>
            <person name="Knowles D.P."/>
            <person name="Brayton K.A."/>
        </authorList>
    </citation>
    <scope>NUCLEOTIDE SEQUENCE [LARGE SCALE GENOMIC DNA]</scope>
    <source>
        <strain evidence="2 3">WA</strain>
    </source>
</reference>
<dbReference type="AlphaFoldDB" id="L0B1A8"/>
<sequence>MLKFLFTCAFLHLFPSNCSGPKKSITVDISETPPNEIRLYSMRFGILGSAWKIKPEYDDKYKIGKVVDGKVIIKEDSELLEYRNLIIVYNPSGTTYLGINSTYNIPGISLGVSLRTSGPKGPMKYTEVEEFIGFVELNYFRDTVSKVNRDVSSAQQTSSQCSSGSTLCSSLETKTNYKRFKRKCISLDLEKPLDINSVVAMYIDDNQTKNYFIPNIYNTDLVICKIYLKDCVIDDACENLLDKTVSVSNDNISVDKIMKDGRRIITTFQMGDPIVMIEDKTIYLL</sequence>
<dbReference type="RefSeq" id="XP_004830550.1">
    <property type="nucleotide sequence ID" value="XM_004830493.1"/>
</dbReference>
<gene>
    <name evidence="2" type="ORF">BEWA_002910</name>
</gene>
<dbReference type="EMBL" id="CP001670">
    <property type="protein sequence ID" value="AFZ80884.1"/>
    <property type="molecule type" value="Genomic_DNA"/>
</dbReference>
<protein>
    <recommendedName>
        <fullName evidence="4">Signal peptide containing protein</fullName>
    </recommendedName>
</protein>
<evidence type="ECO:0008006" key="4">
    <source>
        <dbReference type="Google" id="ProtNLM"/>
    </source>
</evidence>
<dbReference type="VEuPathDB" id="PiroplasmaDB:BEWA_002910"/>
<feature type="signal peptide" evidence="1">
    <location>
        <begin position="1"/>
        <end position="20"/>
    </location>
</feature>
<dbReference type="KEGG" id="beq:BEWA_002910"/>
<name>L0B1A8_THEEQ</name>
<keyword evidence="1" id="KW-0732">Signal</keyword>
<dbReference type="Proteomes" id="UP000031512">
    <property type="component" value="Chromosome 3"/>
</dbReference>
<keyword evidence="3" id="KW-1185">Reference proteome</keyword>